<protein>
    <submittedName>
        <fullName evidence="7">MFS transporter</fullName>
    </submittedName>
</protein>
<keyword evidence="3 5" id="KW-1133">Transmembrane helix</keyword>
<feature type="transmembrane region" description="Helical" evidence="5">
    <location>
        <begin position="304"/>
        <end position="324"/>
    </location>
</feature>
<dbReference type="Gene3D" id="1.20.1720.10">
    <property type="entry name" value="Multidrug resistance protein D"/>
    <property type="match status" value="1"/>
</dbReference>
<dbReference type="Proteomes" id="UP000708298">
    <property type="component" value="Unassembled WGS sequence"/>
</dbReference>
<dbReference type="GO" id="GO:0022857">
    <property type="term" value="F:transmembrane transporter activity"/>
    <property type="evidence" value="ECO:0007669"/>
    <property type="project" value="InterPro"/>
</dbReference>
<comment type="caution">
    <text evidence="7">The sequence shown here is derived from an EMBL/GenBank/DDBJ whole genome shotgun (WGS) entry which is preliminary data.</text>
</comment>
<organism evidence="7 8">
    <name type="scientific">Acidisoma silvae</name>
    <dbReference type="NCBI Taxonomy" id="2802396"/>
    <lineage>
        <taxon>Bacteria</taxon>
        <taxon>Pseudomonadati</taxon>
        <taxon>Pseudomonadota</taxon>
        <taxon>Alphaproteobacteria</taxon>
        <taxon>Acetobacterales</taxon>
        <taxon>Acidocellaceae</taxon>
        <taxon>Acidisoma</taxon>
    </lineage>
</organism>
<evidence type="ECO:0000313" key="8">
    <source>
        <dbReference type="Proteomes" id="UP000708298"/>
    </source>
</evidence>
<reference evidence="7" key="2">
    <citation type="submission" date="2021-01" db="EMBL/GenBank/DDBJ databases">
        <authorList>
            <person name="Mieszkin S."/>
            <person name="Pouder E."/>
            <person name="Alain K."/>
        </authorList>
    </citation>
    <scope>NUCLEOTIDE SEQUENCE</scope>
    <source>
        <strain evidence="7">HW T2.11</strain>
    </source>
</reference>
<sequence length="464" mass="48200">MSAHVSVSWRSLFARPYGAYLATFSLGSALYAFAAFLVSACMPSAVQELGHLTLMSWSLTFYLIAAIVAGIVASPLKWRLGTGATLQCAGLAYLLGSFACGFAPNIWTLLGGRVLQGLGEGTVSSVTYMLIPEVFPPLMIPAIFGVEAMIWAVGSLAGPIIGGFLTQAISWRAAFLVEIPPILLFMALVWRVIPEGGHRDEAHHPIPVLRVAGVGCGILLLSFAAIEPGVYPRIASLIAAMLVLFLVARSDLAAPNRLLPQGAFSFRKPAGLAFWVVLLLPAAHTGPGTYIILLIERVWGYDPLTASVLGSVMVAFWGGMGLLVSRLPAGWTERGVWLGPCSLAAGLALGWIGMSHESLWIILVGQALVGTGNGLCWGLLSQVIMTGSEAADRDRASAMLPSVLSAGLAIGAALGGIAANAAGLAEGVPQATLVRAGIACFAVATFAGVLAACASLKLRAARQG</sequence>
<dbReference type="InterPro" id="IPR011701">
    <property type="entry name" value="MFS"/>
</dbReference>
<feature type="transmembrane region" description="Helical" evidence="5">
    <location>
        <begin position="90"/>
        <end position="110"/>
    </location>
</feature>
<gene>
    <name evidence="7" type="ORF">ASILVAE211_19240</name>
</gene>
<dbReference type="RefSeq" id="WP_227322993.1">
    <property type="nucleotide sequence ID" value="NZ_JAESVB010000012.1"/>
</dbReference>
<dbReference type="Pfam" id="PF07690">
    <property type="entry name" value="MFS_1"/>
    <property type="match status" value="1"/>
</dbReference>
<evidence type="ECO:0000259" key="6">
    <source>
        <dbReference type="PROSITE" id="PS50850"/>
    </source>
</evidence>
<name>A0A963YVQ3_9PROT</name>
<keyword evidence="8" id="KW-1185">Reference proteome</keyword>
<dbReference type="Gene3D" id="1.20.1250.20">
    <property type="entry name" value="MFS general substrate transporter like domains"/>
    <property type="match status" value="1"/>
</dbReference>
<feature type="transmembrane region" description="Helical" evidence="5">
    <location>
        <begin position="54"/>
        <end position="78"/>
    </location>
</feature>
<reference evidence="7" key="1">
    <citation type="journal article" date="2021" name="Microorganisms">
        <title>Acidisoma silvae sp. nov. and Acidisomacellulosilytica sp. nov., Two Acidophilic Bacteria Isolated from Decaying Wood, Hydrolyzing Cellulose and Producing Poly-3-hydroxybutyrate.</title>
        <authorList>
            <person name="Mieszkin S."/>
            <person name="Pouder E."/>
            <person name="Uroz S."/>
            <person name="Simon-Colin C."/>
            <person name="Alain K."/>
        </authorList>
    </citation>
    <scope>NUCLEOTIDE SEQUENCE</scope>
    <source>
        <strain evidence="7">HW T2.11</strain>
    </source>
</reference>
<keyword evidence="4 5" id="KW-0472">Membrane</keyword>
<comment type="subcellular location">
    <subcellularLocation>
        <location evidence="1">Membrane</location>
        <topology evidence="1">Multi-pass membrane protein</topology>
    </subcellularLocation>
</comment>
<feature type="transmembrane region" description="Helical" evidence="5">
    <location>
        <begin position="360"/>
        <end position="380"/>
    </location>
</feature>
<dbReference type="EMBL" id="JAESVB010000012">
    <property type="protein sequence ID" value="MCB8877340.1"/>
    <property type="molecule type" value="Genomic_DNA"/>
</dbReference>
<dbReference type="GO" id="GO:0005886">
    <property type="term" value="C:plasma membrane"/>
    <property type="evidence" value="ECO:0007669"/>
    <property type="project" value="TreeGrafter"/>
</dbReference>
<dbReference type="PROSITE" id="PS50850">
    <property type="entry name" value="MFS"/>
    <property type="match status" value="1"/>
</dbReference>
<feature type="transmembrane region" description="Helical" evidence="5">
    <location>
        <begin position="138"/>
        <end position="161"/>
    </location>
</feature>
<keyword evidence="2 5" id="KW-0812">Transmembrane</keyword>
<evidence type="ECO:0000256" key="2">
    <source>
        <dbReference type="ARBA" id="ARBA00022692"/>
    </source>
</evidence>
<evidence type="ECO:0000256" key="4">
    <source>
        <dbReference type="ARBA" id="ARBA00023136"/>
    </source>
</evidence>
<proteinExistence type="predicted"/>
<dbReference type="InterPro" id="IPR020846">
    <property type="entry name" value="MFS_dom"/>
</dbReference>
<feature type="transmembrane region" description="Helical" evidence="5">
    <location>
        <begin position="205"/>
        <end position="224"/>
    </location>
</feature>
<feature type="transmembrane region" description="Helical" evidence="5">
    <location>
        <begin position="433"/>
        <end position="456"/>
    </location>
</feature>
<feature type="domain" description="Major facilitator superfamily (MFS) profile" evidence="6">
    <location>
        <begin position="20"/>
        <end position="463"/>
    </location>
</feature>
<dbReference type="SUPFAM" id="SSF103473">
    <property type="entry name" value="MFS general substrate transporter"/>
    <property type="match status" value="1"/>
</dbReference>
<dbReference type="InterPro" id="IPR036259">
    <property type="entry name" value="MFS_trans_sf"/>
</dbReference>
<evidence type="ECO:0000313" key="7">
    <source>
        <dbReference type="EMBL" id="MCB8877340.1"/>
    </source>
</evidence>
<dbReference type="PANTHER" id="PTHR23501:SF154">
    <property type="entry name" value="MULTIDRUG-EFFLUX TRANSPORTER RV1634-RELATED"/>
    <property type="match status" value="1"/>
</dbReference>
<evidence type="ECO:0000256" key="3">
    <source>
        <dbReference type="ARBA" id="ARBA00022989"/>
    </source>
</evidence>
<feature type="transmembrane region" description="Helical" evidence="5">
    <location>
        <begin position="173"/>
        <end position="193"/>
    </location>
</feature>
<dbReference type="PANTHER" id="PTHR23501">
    <property type="entry name" value="MAJOR FACILITATOR SUPERFAMILY"/>
    <property type="match status" value="1"/>
</dbReference>
<evidence type="ECO:0000256" key="1">
    <source>
        <dbReference type="ARBA" id="ARBA00004141"/>
    </source>
</evidence>
<evidence type="ECO:0000256" key="5">
    <source>
        <dbReference type="SAM" id="Phobius"/>
    </source>
</evidence>
<feature type="transmembrane region" description="Helical" evidence="5">
    <location>
        <begin position="336"/>
        <end position="354"/>
    </location>
</feature>
<dbReference type="PRINTS" id="PR01036">
    <property type="entry name" value="TCRTETB"/>
</dbReference>
<feature type="transmembrane region" description="Helical" evidence="5">
    <location>
        <begin position="400"/>
        <end position="421"/>
    </location>
</feature>
<accession>A0A963YVQ3</accession>
<dbReference type="AlphaFoldDB" id="A0A963YVQ3"/>
<feature type="transmembrane region" description="Helical" evidence="5">
    <location>
        <begin position="269"/>
        <end position="292"/>
    </location>
</feature>
<feature type="transmembrane region" description="Helical" evidence="5">
    <location>
        <begin position="20"/>
        <end position="42"/>
    </location>
</feature>